<dbReference type="Pfam" id="PF00085">
    <property type="entry name" value="Thioredoxin"/>
    <property type="match status" value="1"/>
</dbReference>
<dbReference type="SUPFAM" id="SSF48452">
    <property type="entry name" value="TPR-like"/>
    <property type="match status" value="1"/>
</dbReference>
<protein>
    <submittedName>
        <fullName evidence="2">Co-chaperone YbbN</fullName>
    </submittedName>
</protein>
<dbReference type="AlphaFoldDB" id="A0A1V3L0D4"/>
<dbReference type="Proteomes" id="UP000188573">
    <property type="component" value="Unassembled WGS sequence"/>
</dbReference>
<dbReference type="PROSITE" id="PS51352">
    <property type="entry name" value="THIOREDOXIN_2"/>
    <property type="match status" value="1"/>
</dbReference>
<feature type="domain" description="Thioredoxin" evidence="1">
    <location>
        <begin position="1"/>
        <end position="143"/>
    </location>
</feature>
<dbReference type="GO" id="GO:0006950">
    <property type="term" value="P:response to stress"/>
    <property type="evidence" value="ECO:0007669"/>
    <property type="project" value="UniProtKB-ARBA"/>
</dbReference>
<dbReference type="Pfam" id="PF14559">
    <property type="entry name" value="TPR_19"/>
    <property type="match status" value="1"/>
</dbReference>
<dbReference type="GO" id="GO:0005737">
    <property type="term" value="C:cytoplasm"/>
    <property type="evidence" value="ECO:0007669"/>
    <property type="project" value="TreeGrafter"/>
</dbReference>
<proteinExistence type="predicted"/>
<dbReference type="InterPro" id="IPR011990">
    <property type="entry name" value="TPR-like_helical_dom_sf"/>
</dbReference>
<comment type="caution">
    <text evidence="2">The sequence shown here is derived from an EMBL/GenBank/DDBJ whole genome shotgun (WGS) entry which is preliminary data.</text>
</comment>
<dbReference type="PANTHER" id="PTHR45663:SF11">
    <property type="entry name" value="GEO12009P1"/>
    <property type="match status" value="1"/>
</dbReference>
<gene>
    <name evidence="2" type="ORF">BKG92_05025</name>
</gene>
<accession>A0A1V3L0D4</accession>
<evidence type="ECO:0000313" key="3">
    <source>
        <dbReference type="Proteomes" id="UP000188573"/>
    </source>
</evidence>
<name>A0A1V3L0D4_9PAST</name>
<dbReference type="InterPro" id="IPR036249">
    <property type="entry name" value="Thioredoxin-like_sf"/>
</dbReference>
<dbReference type="CDD" id="cd02956">
    <property type="entry name" value="ybbN"/>
    <property type="match status" value="1"/>
</dbReference>
<dbReference type="RefSeq" id="WP_077496175.1">
    <property type="nucleotide sequence ID" value="NZ_MLAG01000022.1"/>
</dbReference>
<dbReference type="SUPFAM" id="SSF52833">
    <property type="entry name" value="Thioredoxin-like"/>
    <property type="match status" value="1"/>
</dbReference>
<dbReference type="Pfam" id="PF14561">
    <property type="entry name" value="TPR_20"/>
    <property type="match status" value="1"/>
</dbReference>
<dbReference type="GO" id="GO:0015035">
    <property type="term" value="F:protein-disulfide reductase activity"/>
    <property type="evidence" value="ECO:0007669"/>
    <property type="project" value="TreeGrafter"/>
</dbReference>
<keyword evidence="3" id="KW-1185">Reference proteome</keyword>
<dbReference type="PANTHER" id="PTHR45663">
    <property type="entry name" value="GEO12009P1"/>
    <property type="match status" value="1"/>
</dbReference>
<organism evidence="2 3">
    <name type="scientific">Rodentibacter ratti</name>
    <dbReference type="NCBI Taxonomy" id="1906745"/>
    <lineage>
        <taxon>Bacteria</taxon>
        <taxon>Pseudomonadati</taxon>
        <taxon>Pseudomonadota</taxon>
        <taxon>Gammaproteobacteria</taxon>
        <taxon>Pasteurellales</taxon>
        <taxon>Pasteurellaceae</taxon>
        <taxon>Rodentibacter</taxon>
    </lineage>
</organism>
<evidence type="ECO:0000259" key="1">
    <source>
        <dbReference type="PROSITE" id="PS51352"/>
    </source>
</evidence>
<sequence length="285" mass="32388">MADFPFTVEVNEQNLTEILQQSLEKPLVMNFYAPSHKESADFLVLLERVAEQYQGQFILGKVNCESEQMIAAQFRIQALPTTYLFKEAQALDAFPGVLDQASLLQRLSVILPKEEELKFHQALDFLQVENYDAALPLLKEAWELSDKKNSDIALLYAETYIAMKKTEPAKEILDQIPLQDRDSRWQGLQAQIELLIQAADTPEIQQLTADYTKNPTPDIAIKLAVQLHQAGRNEEALSLLFDLLKADLNTQNGEVKQQFLSILSAMGNADPLTNKFRRLLYSLLY</sequence>
<dbReference type="Gene3D" id="3.40.30.10">
    <property type="entry name" value="Glutaredoxin"/>
    <property type="match status" value="1"/>
</dbReference>
<dbReference type="EMBL" id="MLAG01000022">
    <property type="protein sequence ID" value="OOF82893.1"/>
    <property type="molecule type" value="Genomic_DNA"/>
</dbReference>
<reference evidence="2 3" key="1">
    <citation type="submission" date="2016-10" db="EMBL/GenBank/DDBJ databases">
        <title>Rodentibacter gen. nov. and new species.</title>
        <authorList>
            <person name="Christensen H."/>
        </authorList>
    </citation>
    <scope>NUCLEOTIDE SEQUENCE [LARGE SCALE GENOMIC DNA]</scope>
    <source>
        <strain evidence="2 3">Ac81</strain>
    </source>
</reference>
<dbReference type="Gene3D" id="1.25.40.10">
    <property type="entry name" value="Tetratricopeptide repeat domain"/>
    <property type="match status" value="2"/>
</dbReference>
<evidence type="ECO:0000313" key="2">
    <source>
        <dbReference type="EMBL" id="OOF82893.1"/>
    </source>
</evidence>
<dbReference type="InterPro" id="IPR013766">
    <property type="entry name" value="Thioredoxin_domain"/>
</dbReference>